<comment type="caution">
    <text evidence="1">The sequence shown here is derived from an EMBL/GenBank/DDBJ whole genome shotgun (WGS) entry which is preliminary data.</text>
</comment>
<dbReference type="Proteomes" id="UP000271010">
    <property type="component" value="Unassembled WGS sequence"/>
</dbReference>
<keyword evidence="2" id="KW-1185">Reference proteome</keyword>
<name>A0A3M9MQP0_9BACT</name>
<gene>
    <name evidence="1" type="ORF">EFA69_17170</name>
</gene>
<evidence type="ECO:0000313" key="2">
    <source>
        <dbReference type="Proteomes" id="UP000271010"/>
    </source>
</evidence>
<proteinExistence type="predicted"/>
<accession>A0A3M9MQP0</accession>
<dbReference type="EMBL" id="RJJE01000017">
    <property type="protein sequence ID" value="RNI27830.1"/>
    <property type="molecule type" value="Genomic_DNA"/>
</dbReference>
<organism evidence="1 2">
    <name type="scientific">Rufibacter immobilis</name>
    <dbReference type="NCBI Taxonomy" id="1348778"/>
    <lineage>
        <taxon>Bacteria</taxon>
        <taxon>Pseudomonadati</taxon>
        <taxon>Bacteroidota</taxon>
        <taxon>Cytophagia</taxon>
        <taxon>Cytophagales</taxon>
        <taxon>Hymenobacteraceae</taxon>
        <taxon>Rufibacter</taxon>
    </lineage>
</organism>
<dbReference type="AlphaFoldDB" id="A0A3M9MQP0"/>
<reference evidence="1 2" key="1">
    <citation type="submission" date="2018-11" db="EMBL/GenBank/DDBJ databases">
        <title>Rufibacter latericius sp. nov., isolated from water in Baiyang Lake.</title>
        <authorList>
            <person name="Yang Y."/>
        </authorList>
    </citation>
    <scope>NUCLEOTIDE SEQUENCE [LARGE SCALE GENOMIC DNA]</scope>
    <source>
        <strain evidence="1 2">MCC P1</strain>
    </source>
</reference>
<protein>
    <submittedName>
        <fullName evidence="1">Uncharacterized protein</fullName>
    </submittedName>
</protein>
<evidence type="ECO:0000313" key="1">
    <source>
        <dbReference type="EMBL" id="RNI27830.1"/>
    </source>
</evidence>
<sequence>MVMFLGSCASSYRPIRPQTVHYDYNEISSTGALSTSFAYDVMTLRDNKKYAKKESKNNLKVVSMKVVNNSNTPIHVGRDCRLFMGGREIIPMDPTVAANKIKQGVPIYLLYALLFLNITQESTNGSYVTESSSTSLPIGLPIAAGNMLVAGNANKRMKEEIIGNNILNKTINPGETAYGVICLNESTTGRLKFELNPA</sequence>